<dbReference type="OrthoDB" id="9809450at2"/>
<dbReference type="Pfam" id="PF00005">
    <property type="entry name" value="ABC_tran"/>
    <property type="match status" value="1"/>
</dbReference>
<dbReference type="HOGENOM" id="CLU_000604_1_2_7"/>
<dbReference type="PANTHER" id="PTHR43335:SF4">
    <property type="entry name" value="ABC TRANSPORTER, ATP-BINDING PROTEIN"/>
    <property type="match status" value="1"/>
</dbReference>
<dbReference type="AlphaFoldDB" id="I4C7V8"/>
<evidence type="ECO:0000256" key="1">
    <source>
        <dbReference type="ARBA" id="ARBA00005417"/>
    </source>
</evidence>
<dbReference type="GO" id="GO:0016887">
    <property type="term" value="F:ATP hydrolysis activity"/>
    <property type="evidence" value="ECO:0007669"/>
    <property type="project" value="InterPro"/>
</dbReference>
<gene>
    <name evidence="6" type="ordered locus">Desti_2981</name>
</gene>
<dbReference type="Proteomes" id="UP000006055">
    <property type="component" value="Chromosome"/>
</dbReference>
<dbReference type="GO" id="GO:0005524">
    <property type="term" value="F:ATP binding"/>
    <property type="evidence" value="ECO:0007669"/>
    <property type="project" value="UniProtKB-KW"/>
</dbReference>
<reference evidence="7" key="1">
    <citation type="submission" date="2012-06" db="EMBL/GenBank/DDBJ databases">
        <title>Complete sequence of chromosome of Desulfomonile tiedjei DSM 6799.</title>
        <authorList>
            <person name="Lucas S."/>
            <person name="Copeland A."/>
            <person name="Lapidus A."/>
            <person name="Glavina del Rio T."/>
            <person name="Dalin E."/>
            <person name="Tice H."/>
            <person name="Bruce D."/>
            <person name="Goodwin L."/>
            <person name="Pitluck S."/>
            <person name="Peters L."/>
            <person name="Ovchinnikova G."/>
            <person name="Zeytun A."/>
            <person name="Lu M."/>
            <person name="Kyrpides N."/>
            <person name="Mavromatis K."/>
            <person name="Ivanova N."/>
            <person name="Brettin T."/>
            <person name="Detter J.C."/>
            <person name="Han C."/>
            <person name="Larimer F."/>
            <person name="Land M."/>
            <person name="Hauser L."/>
            <person name="Markowitz V."/>
            <person name="Cheng J.-F."/>
            <person name="Hugenholtz P."/>
            <person name="Woyke T."/>
            <person name="Wu D."/>
            <person name="Spring S."/>
            <person name="Schroeder M."/>
            <person name="Brambilla E."/>
            <person name="Klenk H.-P."/>
            <person name="Eisen J.A."/>
        </authorList>
    </citation>
    <scope>NUCLEOTIDE SEQUENCE [LARGE SCALE GENOMIC DNA]</scope>
    <source>
        <strain evidence="7">ATCC 49306 / DSM 6799 / DCB-1</strain>
    </source>
</reference>
<dbReference type="KEGG" id="dti:Desti_2981"/>
<dbReference type="CDD" id="cd03230">
    <property type="entry name" value="ABC_DR_subfamily_A"/>
    <property type="match status" value="1"/>
</dbReference>
<dbReference type="InterPro" id="IPR003439">
    <property type="entry name" value="ABC_transporter-like_ATP-bd"/>
</dbReference>
<keyword evidence="3" id="KW-0547">Nucleotide-binding</keyword>
<protein>
    <submittedName>
        <fullName evidence="6">ABC-type multidrug transport system, ATPase component</fullName>
    </submittedName>
</protein>
<evidence type="ECO:0000313" key="6">
    <source>
        <dbReference type="EMBL" id="AFM25649.1"/>
    </source>
</evidence>
<dbReference type="PROSITE" id="PS50893">
    <property type="entry name" value="ABC_TRANSPORTER_2"/>
    <property type="match status" value="1"/>
</dbReference>
<dbReference type="RefSeq" id="WP_014810786.1">
    <property type="nucleotide sequence ID" value="NC_018025.1"/>
</dbReference>
<sequence length="327" mass="35921">MIEVEGLTKYYGSFTAIKDVNFRVESGEIVGFLGPNGAGKTTTMRILTCFSPASAGVARILGMDTRDESLKIREKIGYLPENVPLYEWMRVKNYLRFVAQAKHIPSGERSKEISRVAESVGLEQVMGKLIRSLSKGYKQRVGLAQALMGNPPILILDEPTIGLDPKQIREIRQLIKGFSQNRTVILSTHILPEVSQVCDRVVIINKGSIVAEDTPANLMRTHGKYSRAQVTVRAGEAEAISVLSRVSGVRSVSASTSLNGESSLLVEAAPEMDVRPALARAVFESGWDLLELKSLQVSLEDVFIDLITEETEDQDSSDDNDRKEAAV</sequence>
<evidence type="ECO:0000256" key="4">
    <source>
        <dbReference type="ARBA" id="ARBA00022840"/>
    </source>
</evidence>
<evidence type="ECO:0000256" key="2">
    <source>
        <dbReference type="ARBA" id="ARBA00022448"/>
    </source>
</evidence>
<evidence type="ECO:0000256" key="3">
    <source>
        <dbReference type="ARBA" id="ARBA00022741"/>
    </source>
</evidence>
<accession>I4C7V8</accession>
<dbReference type="InterPro" id="IPR027417">
    <property type="entry name" value="P-loop_NTPase"/>
</dbReference>
<dbReference type="Gene3D" id="3.40.50.300">
    <property type="entry name" value="P-loop containing nucleotide triphosphate hydrolases"/>
    <property type="match status" value="1"/>
</dbReference>
<keyword evidence="2" id="KW-0813">Transport</keyword>
<dbReference type="STRING" id="706587.Desti_2981"/>
<proteinExistence type="inferred from homology"/>
<dbReference type="SUPFAM" id="SSF52540">
    <property type="entry name" value="P-loop containing nucleoside triphosphate hydrolases"/>
    <property type="match status" value="1"/>
</dbReference>
<comment type="similarity">
    <text evidence="1">Belongs to the ABC transporter superfamily.</text>
</comment>
<feature type="domain" description="ABC transporter" evidence="5">
    <location>
        <begin position="2"/>
        <end position="231"/>
    </location>
</feature>
<organism evidence="6 7">
    <name type="scientific">Desulfomonile tiedjei (strain ATCC 49306 / DSM 6799 / DCB-1)</name>
    <dbReference type="NCBI Taxonomy" id="706587"/>
    <lineage>
        <taxon>Bacteria</taxon>
        <taxon>Pseudomonadati</taxon>
        <taxon>Thermodesulfobacteriota</taxon>
        <taxon>Desulfomonilia</taxon>
        <taxon>Desulfomonilales</taxon>
        <taxon>Desulfomonilaceae</taxon>
        <taxon>Desulfomonile</taxon>
    </lineage>
</organism>
<dbReference type="PATRIC" id="fig|706587.4.peg.3384"/>
<dbReference type="PANTHER" id="PTHR43335">
    <property type="entry name" value="ABC TRANSPORTER, ATP-BINDING PROTEIN"/>
    <property type="match status" value="1"/>
</dbReference>
<evidence type="ECO:0000259" key="5">
    <source>
        <dbReference type="PROSITE" id="PS50893"/>
    </source>
</evidence>
<keyword evidence="4" id="KW-0067">ATP-binding</keyword>
<dbReference type="InterPro" id="IPR003593">
    <property type="entry name" value="AAA+_ATPase"/>
</dbReference>
<dbReference type="EMBL" id="CP003360">
    <property type="protein sequence ID" value="AFM25649.1"/>
    <property type="molecule type" value="Genomic_DNA"/>
</dbReference>
<name>I4C7V8_DESTA</name>
<keyword evidence="7" id="KW-1185">Reference proteome</keyword>
<evidence type="ECO:0000313" key="7">
    <source>
        <dbReference type="Proteomes" id="UP000006055"/>
    </source>
</evidence>
<dbReference type="SMART" id="SM00382">
    <property type="entry name" value="AAA"/>
    <property type="match status" value="1"/>
</dbReference>
<dbReference type="eggNOG" id="COG1131">
    <property type="taxonomic scope" value="Bacteria"/>
</dbReference>